<accession>A0A084XVM7</accession>
<dbReference type="AlphaFoldDB" id="A0A084XVM7"/>
<name>A0A084XVM7_9PROT</name>
<reference evidence="2 3" key="1">
    <citation type="submission" date="2014-07" db="EMBL/GenBank/DDBJ databases">
        <title>Expanding our view of genomic diversity in Candidatus Accumulibacter clades.</title>
        <authorList>
            <person name="Skennerton C.T."/>
            <person name="Barr J.J."/>
            <person name="Slater F.R."/>
            <person name="Bond P.L."/>
            <person name="Tyson G.W."/>
        </authorList>
    </citation>
    <scope>NUCLEOTIDE SEQUENCE [LARGE SCALE GENOMIC DNA]</scope>
    <source>
        <strain evidence="3">SK-01</strain>
    </source>
</reference>
<evidence type="ECO:0000256" key="1">
    <source>
        <dbReference type="SAM" id="MobiDB-lite"/>
    </source>
</evidence>
<dbReference type="EMBL" id="JDSS02000042">
    <property type="protein sequence ID" value="KFB66521.1"/>
    <property type="molecule type" value="Genomic_DNA"/>
</dbReference>
<comment type="caution">
    <text evidence="2">The sequence shown here is derived from an EMBL/GenBank/DDBJ whole genome shotgun (WGS) entry which is preliminary data.</text>
</comment>
<proteinExistence type="predicted"/>
<evidence type="ECO:0000313" key="2">
    <source>
        <dbReference type="EMBL" id="KFB66521.1"/>
    </source>
</evidence>
<dbReference type="Proteomes" id="UP000019812">
    <property type="component" value="Unassembled WGS sequence"/>
</dbReference>
<gene>
    <name evidence="2" type="ORF">CAPSK01_004200</name>
</gene>
<evidence type="ECO:0000313" key="3">
    <source>
        <dbReference type="Proteomes" id="UP000019812"/>
    </source>
</evidence>
<protein>
    <submittedName>
        <fullName evidence="2">Uncharacterized protein</fullName>
    </submittedName>
</protein>
<sequence length="260" mass="28739">MIGLAKDIEHRAALLGVAVQNRMQSVRGETIRKLLSPFPVVDADESVVGRGVADACSRQRTRQPTVTIAVELKPERAPSRHAQEGQAQCLVDEIEVVVQTLARGMAQEGLMCAFVVPRLVGVARFHRGEDMHQSWVIATFLDHRGNDVFLPDVRLRNVLDLYPLLRRQSLCSFTDTLTQRFRKARVVKNPDVLSVEKTRHSRRVASTRQGARNHDPVIAGKHSSKTLFIAIRQHLGHGCLHSTVCAMTTASPSLVPASPA</sequence>
<feature type="region of interest" description="Disordered" evidence="1">
    <location>
        <begin position="198"/>
        <end position="217"/>
    </location>
</feature>
<organism evidence="2 3">
    <name type="scientific">Candidatus Accumulibacter vicinus</name>
    <dbReference type="NCBI Taxonomy" id="2954382"/>
    <lineage>
        <taxon>Bacteria</taxon>
        <taxon>Pseudomonadati</taxon>
        <taxon>Pseudomonadota</taxon>
        <taxon>Betaproteobacteria</taxon>
        <taxon>Candidatus Accumulibacter</taxon>
    </lineage>
</organism>